<sequence>MDDISETESEYDSASLTYSESQKDYLLTCPLVPPITPLEGLHHPHFEDVQQEIQRLLTQETSTDFLSVRFFLDESSNPQFRF</sequence>
<keyword evidence="2" id="KW-1185">Reference proteome</keyword>
<dbReference type="Proteomes" id="UP000053424">
    <property type="component" value="Unassembled WGS sequence"/>
</dbReference>
<proteinExistence type="predicted"/>
<dbReference type="EMBL" id="KN831769">
    <property type="protein sequence ID" value="KIM48064.1"/>
    <property type="molecule type" value="Genomic_DNA"/>
</dbReference>
<organism evidence="1 2">
    <name type="scientific">Hebeloma cylindrosporum</name>
    <dbReference type="NCBI Taxonomy" id="76867"/>
    <lineage>
        <taxon>Eukaryota</taxon>
        <taxon>Fungi</taxon>
        <taxon>Dikarya</taxon>
        <taxon>Basidiomycota</taxon>
        <taxon>Agaricomycotina</taxon>
        <taxon>Agaricomycetes</taxon>
        <taxon>Agaricomycetidae</taxon>
        <taxon>Agaricales</taxon>
        <taxon>Agaricineae</taxon>
        <taxon>Hymenogastraceae</taxon>
        <taxon>Hebeloma</taxon>
    </lineage>
</organism>
<gene>
    <name evidence="1" type="ORF">M413DRAFT_439773</name>
</gene>
<accession>A0A0C3CVA0</accession>
<dbReference type="HOGENOM" id="CLU_2558528_0_0_1"/>
<reference evidence="1 2" key="1">
    <citation type="submission" date="2014-04" db="EMBL/GenBank/DDBJ databases">
        <authorList>
            <consortium name="DOE Joint Genome Institute"/>
            <person name="Kuo A."/>
            <person name="Gay G."/>
            <person name="Dore J."/>
            <person name="Kohler A."/>
            <person name="Nagy L.G."/>
            <person name="Floudas D."/>
            <person name="Copeland A."/>
            <person name="Barry K.W."/>
            <person name="Cichocki N."/>
            <person name="Veneault-Fourrey C."/>
            <person name="LaButti K."/>
            <person name="Lindquist E.A."/>
            <person name="Lipzen A."/>
            <person name="Lundell T."/>
            <person name="Morin E."/>
            <person name="Murat C."/>
            <person name="Sun H."/>
            <person name="Tunlid A."/>
            <person name="Henrissat B."/>
            <person name="Grigoriev I.V."/>
            <person name="Hibbett D.S."/>
            <person name="Martin F."/>
            <person name="Nordberg H.P."/>
            <person name="Cantor M.N."/>
            <person name="Hua S.X."/>
        </authorList>
    </citation>
    <scope>NUCLEOTIDE SEQUENCE [LARGE SCALE GENOMIC DNA]</scope>
    <source>
        <strain evidence="2">h7</strain>
    </source>
</reference>
<reference evidence="2" key="2">
    <citation type="submission" date="2015-01" db="EMBL/GenBank/DDBJ databases">
        <title>Evolutionary Origins and Diversification of the Mycorrhizal Mutualists.</title>
        <authorList>
            <consortium name="DOE Joint Genome Institute"/>
            <consortium name="Mycorrhizal Genomics Consortium"/>
            <person name="Kohler A."/>
            <person name="Kuo A."/>
            <person name="Nagy L.G."/>
            <person name="Floudas D."/>
            <person name="Copeland A."/>
            <person name="Barry K.W."/>
            <person name="Cichocki N."/>
            <person name="Veneault-Fourrey C."/>
            <person name="LaButti K."/>
            <person name="Lindquist E.A."/>
            <person name="Lipzen A."/>
            <person name="Lundell T."/>
            <person name="Morin E."/>
            <person name="Murat C."/>
            <person name="Riley R."/>
            <person name="Ohm R."/>
            <person name="Sun H."/>
            <person name="Tunlid A."/>
            <person name="Henrissat B."/>
            <person name="Grigoriev I.V."/>
            <person name="Hibbett D.S."/>
            <person name="Martin F."/>
        </authorList>
    </citation>
    <scope>NUCLEOTIDE SEQUENCE [LARGE SCALE GENOMIC DNA]</scope>
    <source>
        <strain evidence="2">h7</strain>
    </source>
</reference>
<dbReference type="AlphaFoldDB" id="A0A0C3CVA0"/>
<evidence type="ECO:0000313" key="2">
    <source>
        <dbReference type="Proteomes" id="UP000053424"/>
    </source>
</evidence>
<protein>
    <submittedName>
        <fullName evidence="1">Uncharacterized protein</fullName>
    </submittedName>
</protein>
<evidence type="ECO:0000313" key="1">
    <source>
        <dbReference type="EMBL" id="KIM48064.1"/>
    </source>
</evidence>
<name>A0A0C3CVA0_HEBCY</name>